<evidence type="ECO:0000313" key="2">
    <source>
        <dbReference type="Proteomes" id="UP000664203"/>
    </source>
</evidence>
<gene>
    <name evidence="1" type="ORF">ALECFALPRED_006760</name>
</gene>
<dbReference type="Proteomes" id="UP000664203">
    <property type="component" value="Unassembled WGS sequence"/>
</dbReference>
<proteinExistence type="predicted"/>
<dbReference type="OrthoDB" id="5354164at2759"/>
<keyword evidence="2" id="KW-1185">Reference proteome</keyword>
<reference evidence="1" key="1">
    <citation type="submission" date="2021-03" db="EMBL/GenBank/DDBJ databases">
        <authorList>
            <person name="Tagirdzhanova G."/>
        </authorList>
    </citation>
    <scope>NUCLEOTIDE SEQUENCE</scope>
</reference>
<name>A0A8H3G4A7_9LECA</name>
<protein>
    <submittedName>
        <fullName evidence="1">Uncharacterized protein</fullName>
    </submittedName>
</protein>
<dbReference type="AlphaFoldDB" id="A0A8H3G4A7"/>
<accession>A0A8H3G4A7</accession>
<evidence type="ECO:0000313" key="1">
    <source>
        <dbReference type="EMBL" id="CAF9936304.1"/>
    </source>
</evidence>
<sequence>MSLGKFTASVLSGTQETTVALAALNFDFALIKTEAPQEYKAVGSALSPHRREVAEDGDIHTTARKLRAMFEQILPSTPSLYNAYGIRASEIASISLKGSRATGASGAFAPHQGVDGGSIWAAATSGAGAVAIHLLACMLAKLWSPSEATSIWEEIVLKRKERLSAVDGSDPHNVFAAWAARSSLTRQQLANWDSSARAWLRAGDDANRVRQKQLKLIIENIDVPVNTKSDVYDSVVSAWTSAMIALNRLIEGMPHSIENSSILLALSAWHLFPDMSVLSTSNHFIKQEDPLIDPRGILTLGLQSMIPAVSLQKPSQRETTGKGITWSLPLAYYRFYGDPIRKEKALNTDGSRIAIVQLLQVALGCIFHGWRESGFSVKKAAELLRDLWKYCTEERDSDQKIGYHQPSRKSWFGCLADAARIYLAADDITQTEYTRLFNYGRRRCPEFLGVTQTSLSSVVALQQPQNLLSLVVGHQGRIRLLRGKAMDLGCDPRSLIIHYALPASKRGETVFALATVIPIKTEASETGSAHIRWMMDNSANARSKSRYEEADGEIYEILGKEDLLGPVHNVRNGDKIFWSNAPAEFSDQKMVASSVDDVFGVFAEIALFRGNVQKGKPRVLKGVPFEFVFGDPTTAAIYSILKEERPVAQVFGTDDIRTTMAQTSMDISQSGLLRHLGDVPTMTSNSLTLRQHMLSLKVLCTIVSIYKHLIDATIAMTLTSSKLHDVKWMPSTDLKASPTNAGSQSSGSDQRVEEISFLQVASVQAFEPIELDLASSFACIAMLESGNIDLASTGLQSVMAMSSGDSLYIATPLLSDPAYQLESKITRIRGNVGRAGIALLIPPDQPRTREIDPQDWNLINHDKFDGVITDSFKSTSLHMSFTEFVLPIDTGLRGIRDTEIYFLETVISMHDKGRWMGDLKILPVLEDPLFRIITKESTTCKHTRKTDVSSEEELISIDSWYEFFDRPEGPVVFRAHGNWMARLAAASMSVVKGHLTLVFGENICWRCGEFERRHLGHKKKPIFIL</sequence>
<organism evidence="1 2">
    <name type="scientific">Alectoria fallacina</name>
    <dbReference type="NCBI Taxonomy" id="1903189"/>
    <lineage>
        <taxon>Eukaryota</taxon>
        <taxon>Fungi</taxon>
        <taxon>Dikarya</taxon>
        <taxon>Ascomycota</taxon>
        <taxon>Pezizomycotina</taxon>
        <taxon>Lecanoromycetes</taxon>
        <taxon>OSLEUM clade</taxon>
        <taxon>Lecanoromycetidae</taxon>
        <taxon>Lecanorales</taxon>
        <taxon>Lecanorineae</taxon>
        <taxon>Parmeliaceae</taxon>
        <taxon>Alectoria</taxon>
    </lineage>
</organism>
<comment type="caution">
    <text evidence="1">The sequence shown here is derived from an EMBL/GenBank/DDBJ whole genome shotgun (WGS) entry which is preliminary data.</text>
</comment>
<dbReference type="EMBL" id="CAJPDR010000438">
    <property type="protein sequence ID" value="CAF9936304.1"/>
    <property type="molecule type" value="Genomic_DNA"/>
</dbReference>